<proteinExistence type="predicted"/>
<dbReference type="EMBL" id="CP024790">
    <property type="protein sequence ID" value="AUB43472.1"/>
    <property type="molecule type" value="Genomic_DNA"/>
</dbReference>
<dbReference type="OrthoDB" id="491224at2"/>
<dbReference type="Proteomes" id="UP000232003">
    <property type="component" value="Plasmid pNFSY05"/>
</dbReference>
<keyword evidence="1" id="KW-0614">Plasmid</keyword>
<evidence type="ECO:0000313" key="1">
    <source>
        <dbReference type="EMBL" id="AUB43472.1"/>
    </source>
</evidence>
<gene>
    <name evidence="1" type="ORF">COO91_09653</name>
</gene>
<dbReference type="KEGG" id="nfl:COO91_09653"/>
<protein>
    <submittedName>
        <fullName evidence="1">Uncharacterized protein</fullName>
    </submittedName>
</protein>
<geneLocation type="plasmid" evidence="2">
    <name>pnfsy05</name>
</geneLocation>
<dbReference type="RefSeq" id="WP_100903593.1">
    <property type="nucleotide sequence ID" value="NZ_CAWNNC010000006.1"/>
</dbReference>
<reference evidence="1 2" key="1">
    <citation type="submission" date="2017-11" db="EMBL/GenBank/DDBJ databases">
        <title>Complete genome of a free-living desiccation-tolerant cyanobacterium and its photosynthetic adaptation to extreme terrestrial habitat.</title>
        <authorList>
            <person name="Shang J."/>
        </authorList>
    </citation>
    <scope>NUCLEOTIDE SEQUENCE [LARGE SCALE GENOMIC DNA]</scope>
    <source>
        <strain evidence="1 2">CCNUN1</strain>
        <plasmid evidence="2">pnfsy05</plasmid>
    </source>
</reference>
<name>A0A2K8T726_9NOSO</name>
<accession>A0A2K8T726</accession>
<sequence length="290" mass="33334">MSPLPVFQLLLQDNPNLFTTEGLSALLEDCIRLKYPKRHKFTYPSLLNQQVYLSLANLSDSSNEEGEIIRRILSDPKGWCLDAPAEVNVGAKFYDMGKMFGPGFGTDLFLYHTVRDNIQQLQKSLGISGVRTRNISVRVRPGRCRWRSLSKRRHRLFSYPALEDQLVMQESDRVTLQQAAPEIIKYFISLVQMPLEYRLFLVDEKEQKIPTSVSAVENAVSSATIAEISTESFDWELTGANCWRGKSVERLDPDEILLIVHLDWSEKEFIFFEAQHPNLSRFPWTDTTAE</sequence>
<evidence type="ECO:0000313" key="2">
    <source>
        <dbReference type="Proteomes" id="UP000232003"/>
    </source>
</evidence>
<organism evidence="1 2">
    <name type="scientific">Nostoc flagelliforme CCNUN1</name>
    <dbReference type="NCBI Taxonomy" id="2038116"/>
    <lineage>
        <taxon>Bacteria</taxon>
        <taxon>Bacillati</taxon>
        <taxon>Cyanobacteriota</taxon>
        <taxon>Cyanophyceae</taxon>
        <taxon>Nostocales</taxon>
        <taxon>Nostocaceae</taxon>
        <taxon>Nostoc</taxon>
    </lineage>
</organism>
<dbReference type="AlphaFoldDB" id="A0A2K8T726"/>
<keyword evidence="2" id="KW-1185">Reference proteome</keyword>